<dbReference type="InterPro" id="IPR009579">
    <property type="entry name" value="DUF1192"/>
</dbReference>
<dbReference type="EMBL" id="FNHG01000005">
    <property type="protein sequence ID" value="SDM10110.1"/>
    <property type="molecule type" value="Genomic_DNA"/>
</dbReference>
<dbReference type="OrthoDB" id="7632426at2"/>
<organism evidence="1 2">
    <name type="scientific">Maricaulis salignorans</name>
    <dbReference type="NCBI Taxonomy" id="144026"/>
    <lineage>
        <taxon>Bacteria</taxon>
        <taxon>Pseudomonadati</taxon>
        <taxon>Pseudomonadota</taxon>
        <taxon>Alphaproteobacteria</taxon>
        <taxon>Maricaulales</taxon>
        <taxon>Maricaulaceae</taxon>
        <taxon>Maricaulis</taxon>
    </lineage>
</organism>
<dbReference type="Proteomes" id="UP000199759">
    <property type="component" value="Unassembled WGS sequence"/>
</dbReference>
<keyword evidence="2" id="KW-1185">Reference proteome</keyword>
<evidence type="ECO:0008006" key="3">
    <source>
        <dbReference type="Google" id="ProtNLM"/>
    </source>
</evidence>
<protein>
    <recommendedName>
        <fullName evidence="3">DUF1192 domain-containing protein</fullName>
    </recommendedName>
</protein>
<name>A0A1G9QGU7_9PROT</name>
<dbReference type="Pfam" id="PF06698">
    <property type="entry name" value="DUF1192"/>
    <property type="match status" value="1"/>
</dbReference>
<gene>
    <name evidence="1" type="ORF">SAMN04488568_10511</name>
</gene>
<evidence type="ECO:0000313" key="2">
    <source>
        <dbReference type="Proteomes" id="UP000199759"/>
    </source>
</evidence>
<dbReference type="RefSeq" id="WP_143024058.1">
    <property type="nucleotide sequence ID" value="NZ_FNHG01000005.1"/>
</dbReference>
<dbReference type="STRING" id="144026.SAMN04488568_10511"/>
<sequence>MFHDDETVASSLKPEAIIPGADLSALSLSDLAERRVLLETEIQRIDAITEKKRAGLSAADAVFKI</sequence>
<evidence type="ECO:0000313" key="1">
    <source>
        <dbReference type="EMBL" id="SDM10110.1"/>
    </source>
</evidence>
<accession>A0A1G9QGU7</accession>
<reference evidence="1 2" key="1">
    <citation type="submission" date="2016-10" db="EMBL/GenBank/DDBJ databases">
        <authorList>
            <person name="de Groot N.N."/>
        </authorList>
    </citation>
    <scope>NUCLEOTIDE SEQUENCE [LARGE SCALE GENOMIC DNA]</scope>
    <source>
        <strain evidence="1 2">DSM 16077</strain>
    </source>
</reference>
<proteinExistence type="predicted"/>
<dbReference type="AlphaFoldDB" id="A0A1G9QGU7"/>